<dbReference type="Proteomes" id="UP000214596">
    <property type="component" value="Unassembled WGS sequence"/>
</dbReference>
<evidence type="ECO:0000313" key="2">
    <source>
        <dbReference type="EMBL" id="OXE29409.1"/>
    </source>
</evidence>
<keyword evidence="1" id="KW-0732">Signal</keyword>
<evidence type="ECO:0000256" key="1">
    <source>
        <dbReference type="SAM" id="SignalP"/>
    </source>
</evidence>
<gene>
    <name evidence="2" type="ORF">CA163_28785</name>
</gene>
<feature type="signal peptide" evidence="1">
    <location>
        <begin position="1"/>
        <end position="23"/>
    </location>
</feature>
<proteinExistence type="predicted"/>
<dbReference type="AlphaFoldDB" id="A0A227J2T2"/>
<organism evidence="2 3">
    <name type="scientific">Vibrio parahaemolyticus</name>
    <dbReference type="NCBI Taxonomy" id="670"/>
    <lineage>
        <taxon>Bacteria</taxon>
        <taxon>Pseudomonadati</taxon>
        <taxon>Pseudomonadota</taxon>
        <taxon>Gammaproteobacteria</taxon>
        <taxon>Vibrionales</taxon>
        <taxon>Vibrionaceae</taxon>
        <taxon>Vibrio</taxon>
    </lineage>
</organism>
<dbReference type="EMBL" id="NIXT01003288">
    <property type="protein sequence ID" value="OXE29409.1"/>
    <property type="molecule type" value="Genomic_DNA"/>
</dbReference>
<evidence type="ECO:0000313" key="3">
    <source>
        <dbReference type="Proteomes" id="UP000214596"/>
    </source>
</evidence>
<protein>
    <submittedName>
        <fullName evidence="2">Uncharacterized protein</fullName>
    </submittedName>
</protein>
<accession>A0A227J2T2</accession>
<reference evidence="2 3" key="1">
    <citation type="journal article" date="2017" name="Appl. Environ. Microbiol.">
        <title>Parallel evolution of two clades of a major Atlantic endemic Vibrio parahaemolyticus pathogen lineage by independent acquisition of related pathogenicity islands.</title>
        <authorList>
            <person name="Xu F."/>
            <person name="Gonzalez-Escalona N."/>
            <person name="Drees K.P."/>
            <person name="Sebra R.P."/>
            <person name="Cooper V.S."/>
            <person name="Jones S.H."/>
            <person name="Whistler C.A."/>
        </authorList>
    </citation>
    <scope>NUCLEOTIDE SEQUENCE [LARGE SCALE GENOMIC DNA]</scope>
    <source>
        <strain evidence="2 3">MAVP-3</strain>
    </source>
</reference>
<sequence length="77" mass="8471">MKTMKSKLAVALMAAGLSFNALAADIKVGYAADPVSLDPHEQLSGGTLQMSHMVFDPLVRFTQTMDFEPRLAESWER</sequence>
<dbReference type="Gene3D" id="3.40.190.10">
    <property type="entry name" value="Periplasmic binding protein-like II"/>
    <property type="match status" value="1"/>
</dbReference>
<dbReference type="SUPFAM" id="SSF53850">
    <property type="entry name" value="Periplasmic binding protein-like II"/>
    <property type="match status" value="1"/>
</dbReference>
<feature type="non-terminal residue" evidence="2">
    <location>
        <position position="77"/>
    </location>
</feature>
<comment type="caution">
    <text evidence="2">The sequence shown here is derived from an EMBL/GenBank/DDBJ whole genome shotgun (WGS) entry which is preliminary data.</text>
</comment>
<feature type="chain" id="PRO_5012963252" evidence="1">
    <location>
        <begin position="24"/>
        <end position="77"/>
    </location>
</feature>
<name>A0A227J2T2_VIBPH</name>